<name>A0ABX7BI50_9PROT</name>
<proteinExistence type="predicted"/>
<protein>
    <submittedName>
        <fullName evidence="1">Uncharacterized protein</fullName>
    </submittedName>
</protein>
<geneLocation type="plasmid" evidence="1 2">
    <name>pTT6-3</name>
</geneLocation>
<keyword evidence="1" id="KW-0614">Plasmid</keyword>
<evidence type="ECO:0000313" key="1">
    <source>
        <dbReference type="EMBL" id="QQP93800.1"/>
    </source>
</evidence>
<dbReference type="RefSeq" id="WP_201083571.1">
    <property type="nucleotide sequence ID" value="NZ_CP067423.1"/>
</dbReference>
<organism evidence="1 2">
    <name type="scientific">Skermanella cutis</name>
    <dbReference type="NCBI Taxonomy" id="2775420"/>
    <lineage>
        <taxon>Bacteria</taxon>
        <taxon>Pseudomonadati</taxon>
        <taxon>Pseudomonadota</taxon>
        <taxon>Alphaproteobacteria</taxon>
        <taxon>Rhodospirillales</taxon>
        <taxon>Azospirillaceae</taxon>
        <taxon>Skermanella</taxon>
    </lineage>
</organism>
<keyword evidence="2" id="KW-1185">Reference proteome</keyword>
<dbReference type="EMBL" id="CP067423">
    <property type="protein sequence ID" value="QQP93800.1"/>
    <property type="molecule type" value="Genomic_DNA"/>
</dbReference>
<sequence length="54" mass="6316">MNPREAESQRQHHEQVLAELEVVITLLDEWDVDHPKAACRLIASRRYGRYLGTN</sequence>
<evidence type="ECO:0000313" key="2">
    <source>
        <dbReference type="Proteomes" id="UP000595197"/>
    </source>
</evidence>
<reference evidence="1" key="1">
    <citation type="submission" date="2021-02" db="EMBL/GenBank/DDBJ databases">
        <title>Skermanella TT6 skin isolate.</title>
        <authorList>
            <person name="Lee K."/>
            <person name="Ganzorig M."/>
        </authorList>
    </citation>
    <scope>NUCLEOTIDE SEQUENCE</scope>
    <source>
        <strain evidence="1">TT6</strain>
    </source>
</reference>
<dbReference type="Proteomes" id="UP000595197">
    <property type="component" value="Plasmid pTT6-3"/>
</dbReference>
<gene>
    <name evidence="1" type="ORF">IGS68_34310</name>
</gene>
<accession>A0ABX7BI50</accession>